<dbReference type="GO" id="GO:0016538">
    <property type="term" value="F:cyclin-dependent protein serine/threonine kinase regulator activity"/>
    <property type="evidence" value="ECO:0007669"/>
    <property type="project" value="InterPro"/>
</dbReference>
<evidence type="ECO:0000256" key="1">
    <source>
        <dbReference type="ARBA" id="ARBA00007782"/>
    </source>
</evidence>
<dbReference type="InParanoid" id="A0A0H2S4H9"/>
<dbReference type="OrthoDB" id="440676at2759"/>
<dbReference type="Gene3D" id="3.30.170.10">
    <property type="entry name" value="Cyclin-dependent kinase, regulatory subunit"/>
    <property type="match status" value="1"/>
</dbReference>
<dbReference type="SUPFAM" id="SSF55637">
    <property type="entry name" value="Cell cycle regulatory proteins"/>
    <property type="match status" value="1"/>
</dbReference>
<name>A0A0H2S4H9_9AGAM</name>
<evidence type="ECO:0000256" key="2">
    <source>
        <dbReference type="ARBA" id="ARBA00022618"/>
    </source>
</evidence>
<dbReference type="Proteomes" id="UP000053477">
    <property type="component" value="Unassembled WGS sequence"/>
</dbReference>
<reference evidence="5 6" key="1">
    <citation type="submission" date="2015-04" db="EMBL/GenBank/DDBJ databases">
        <title>Complete genome sequence of Schizopora paradoxa KUC8140, a cosmopolitan wood degrader in East Asia.</title>
        <authorList>
            <consortium name="DOE Joint Genome Institute"/>
            <person name="Min B."/>
            <person name="Park H."/>
            <person name="Jang Y."/>
            <person name="Kim J.-J."/>
            <person name="Kim K.H."/>
            <person name="Pangilinan J."/>
            <person name="Lipzen A."/>
            <person name="Riley R."/>
            <person name="Grigoriev I.V."/>
            <person name="Spatafora J.W."/>
            <person name="Choi I.-G."/>
        </authorList>
    </citation>
    <scope>NUCLEOTIDE SEQUENCE [LARGE SCALE GENOMIC DNA]</scope>
    <source>
        <strain evidence="5 6">KUC8140</strain>
    </source>
</reference>
<gene>
    <name evidence="5" type="ORF">SCHPADRAFT_818565</name>
</gene>
<dbReference type="InterPro" id="IPR000789">
    <property type="entry name" value="Cyclin-dep_kinase_reg-sub"/>
</dbReference>
<keyword evidence="3 4" id="KW-0131">Cell cycle</keyword>
<dbReference type="FunCoup" id="A0A0H2S4H9">
    <property type="interactions" value="237"/>
</dbReference>
<evidence type="ECO:0000256" key="3">
    <source>
        <dbReference type="ARBA" id="ARBA00023306"/>
    </source>
</evidence>
<dbReference type="InterPro" id="IPR036858">
    <property type="entry name" value="Cyclin-dep_kinase_reg-sub_sf"/>
</dbReference>
<keyword evidence="6" id="KW-1185">Reference proteome</keyword>
<dbReference type="FunFam" id="3.30.170.10:FF:000001">
    <property type="entry name" value="Cyclin-dependent kinases regulatory subunit"/>
    <property type="match status" value="1"/>
</dbReference>
<dbReference type="Pfam" id="PF01111">
    <property type="entry name" value="CKS"/>
    <property type="match status" value="1"/>
</dbReference>
<proteinExistence type="inferred from homology"/>
<dbReference type="STRING" id="27342.A0A0H2S4H9"/>
<dbReference type="PRINTS" id="PR00296">
    <property type="entry name" value="CYCLINKINASE"/>
</dbReference>
<dbReference type="GO" id="GO:0016301">
    <property type="term" value="F:kinase activity"/>
    <property type="evidence" value="ECO:0007669"/>
    <property type="project" value="UniProtKB-KW"/>
</dbReference>
<comment type="similarity">
    <text evidence="1 4">Belongs to the CKS family.</text>
</comment>
<keyword evidence="2 4" id="KW-0132">Cell division</keyword>
<accession>A0A0H2S4H9</accession>
<organism evidence="5 6">
    <name type="scientific">Schizopora paradoxa</name>
    <dbReference type="NCBI Taxonomy" id="27342"/>
    <lineage>
        <taxon>Eukaryota</taxon>
        <taxon>Fungi</taxon>
        <taxon>Dikarya</taxon>
        <taxon>Basidiomycota</taxon>
        <taxon>Agaricomycotina</taxon>
        <taxon>Agaricomycetes</taxon>
        <taxon>Hymenochaetales</taxon>
        <taxon>Schizoporaceae</taxon>
        <taxon>Schizopora</taxon>
    </lineage>
</organism>
<dbReference type="EMBL" id="KQ085888">
    <property type="protein sequence ID" value="KLO19155.1"/>
    <property type="molecule type" value="Genomic_DNA"/>
</dbReference>
<dbReference type="SMART" id="SM01084">
    <property type="entry name" value="CKS"/>
    <property type="match status" value="1"/>
</dbReference>
<sequence>MSRAEALKKWEEYVEKILYSDKYSDDFYEYRHVTLPKPLLKMVPKTYLSQDGSGVLRLLSDEEWRSIGIQQSPGWEHYEVHAPEPHVLLFRRPLNYVAPQQAGRQAQKATRK</sequence>
<keyword evidence="5" id="KW-0418">Kinase</keyword>
<dbReference type="AlphaFoldDB" id="A0A0H2S4H9"/>
<evidence type="ECO:0000313" key="6">
    <source>
        <dbReference type="Proteomes" id="UP000053477"/>
    </source>
</evidence>
<evidence type="ECO:0000256" key="4">
    <source>
        <dbReference type="RuleBase" id="RU311113"/>
    </source>
</evidence>
<comment type="function">
    <text evidence="4">Binds to the catalytic subunit of the cyclin dependent kinases and is essential for their biological function.</text>
</comment>
<evidence type="ECO:0000313" key="5">
    <source>
        <dbReference type="EMBL" id="KLO19155.1"/>
    </source>
</evidence>
<dbReference type="PROSITE" id="PS00944">
    <property type="entry name" value="CKS_1"/>
    <property type="match status" value="1"/>
</dbReference>
<dbReference type="PROSITE" id="PS00945">
    <property type="entry name" value="CKS_2"/>
    <property type="match status" value="1"/>
</dbReference>
<dbReference type="PANTHER" id="PTHR23415">
    <property type="entry name" value="CYCLIN-DEPENDENT KINASES REGULATORY SUBUNIT/60S RIBOSOME SUBUNIT BIOGENESIS PROTEIN NIP7"/>
    <property type="match status" value="1"/>
</dbReference>
<dbReference type="GO" id="GO:0051301">
    <property type="term" value="P:cell division"/>
    <property type="evidence" value="ECO:0007669"/>
    <property type="project" value="UniProtKB-UniRule"/>
</dbReference>
<keyword evidence="5" id="KW-0808">Transferase</keyword>
<protein>
    <recommendedName>
        <fullName evidence="4">Cyclin-dependent kinases regulatory subunit</fullName>
    </recommendedName>
</protein>